<dbReference type="Proteomes" id="UP000608890">
    <property type="component" value="Unassembled WGS sequence"/>
</dbReference>
<dbReference type="RefSeq" id="WP_189040394.1">
    <property type="nucleotide sequence ID" value="NZ_BMNB01000001.1"/>
</dbReference>
<reference evidence="2" key="1">
    <citation type="journal article" date="2014" name="Int. J. Syst. Evol. Microbiol.">
        <title>Complete genome sequence of Corynebacterium casei LMG S-19264T (=DSM 44701T), isolated from a smear-ripened cheese.</title>
        <authorList>
            <consortium name="US DOE Joint Genome Institute (JGI-PGF)"/>
            <person name="Walter F."/>
            <person name="Albersmeier A."/>
            <person name="Kalinowski J."/>
            <person name="Ruckert C."/>
        </authorList>
    </citation>
    <scope>NUCLEOTIDE SEQUENCE</scope>
    <source>
        <strain evidence="2">CGMCC 4.7312</strain>
    </source>
</reference>
<dbReference type="EMBL" id="BMNB01000001">
    <property type="protein sequence ID" value="GGM21838.1"/>
    <property type="molecule type" value="Genomic_DNA"/>
</dbReference>
<protein>
    <recommendedName>
        <fullName evidence="4">Dynamin family protein</fullName>
    </recommendedName>
</protein>
<accession>A0A917TGC2</accession>
<evidence type="ECO:0000256" key="1">
    <source>
        <dbReference type="SAM" id="MobiDB-lite"/>
    </source>
</evidence>
<gene>
    <name evidence="2" type="ORF">GCM10011608_03150</name>
</gene>
<feature type="region of interest" description="Disordered" evidence="1">
    <location>
        <begin position="1"/>
        <end position="31"/>
    </location>
</feature>
<name>A0A917TGC2_9ACTN</name>
<evidence type="ECO:0008006" key="4">
    <source>
        <dbReference type="Google" id="ProtNLM"/>
    </source>
</evidence>
<proteinExistence type="predicted"/>
<evidence type="ECO:0000313" key="2">
    <source>
        <dbReference type="EMBL" id="GGM21838.1"/>
    </source>
</evidence>
<reference evidence="2" key="2">
    <citation type="submission" date="2020-09" db="EMBL/GenBank/DDBJ databases">
        <authorList>
            <person name="Sun Q."/>
            <person name="Zhou Y."/>
        </authorList>
    </citation>
    <scope>NUCLEOTIDE SEQUENCE</scope>
    <source>
        <strain evidence="2">CGMCC 4.7312</strain>
    </source>
</reference>
<keyword evidence="3" id="KW-1185">Reference proteome</keyword>
<organism evidence="2 3">
    <name type="scientific">Micromonospora sonchi</name>
    <dbReference type="NCBI Taxonomy" id="1763543"/>
    <lineage>
        <taxon>Bacteria</taxon>
        <taxon>Bacillati</taxon>
        <taxon>Actinomycetota</taxon>
        <taxon>Actinomycetes</taxon>
        <taxon>Micromonosporales</taxon>
        <taxon>Micromonosporaceae</taxon>
        <taxon>Micromonospora</taxon>
    </lineage>
</organism>
<dbReference type="AlphaFoldDB" id="A0A917TGC2"/>
<comment type="caution">
    <text evidence="2">The sequence shown here is derived from an EMBL/GenBank/DDBJ whole genome shotgun (WGS) entry which is preliminary data.</text>
</comment>
<evidence type="ECO:0000313" key="3">
    <source>
        <dbReference type="Proteomes" id="UP000608890"/>
    </source>
</evidence>
<sequence length="510" mass="53478">MKPGPLPDLGTPTDAARPPGPGPFPHRLGVGRTGPHEPLAVIAVGPAGAGRAGVLAAVLDLDDGMLSVPAGSWLVVRDAAVATRIAYVPGSRTPYSYRADLPTVGPALARPPRRVELSLPKPLLRHFALVDTPDNGSLGCSGVGVLLDAVGRAGAVLFVVAADQSFSGAELNLLAEVAGTAVRVFVAVTPGADGWVVPGDTTVLGDTAAPDSGESGDPAVDPTGVIVEAHRAALLAAVPGLADARWFPIVDGNADELRQSLVDWACDEGLRRASAEPPEVPGTRGRVPVLAEPGAWSERLDRQTRSEGRRIRQHLALELADLHLRVVQEILFGVGCVGLPQLLDRELEALSLLATAQCDHSVRTIVDDLAGQLFGAPVPEGVRRRINEAVSWTLTHHTAGPELDRLLLVTSGADVTGMTGGPAVDALSGYPAAVRTEVLPPVAVALSGGCWQHWRMPGRNDTNAARSWVQRVLREIELELSREVARRFKVIHRSLGTVLSDAAERGTLLA</sequence>